<protein>
    <submittedName>
        <fullName evidence="2">VWA domain-containing protein</fullName>
    </submittedName>
</protein>
<evidence type="ECO:0000256" key="1">
    <source>
        <dbReference type="SAM" id="MobiDB-lite"/>
    </source>
</evidence>
<proteinExistence type="predicted"/>
<sequence length="405" mass="44710">MDVCSTERSEGKAPPAVDAGALIRRRLSGFVQVLRDNGFAVGLGETADALRLLAAADLGNRAALLAGLRALLASRRSDWEKFAALFDAYWFARHLRDGARIADPRPRRGGPRMMVTADDGPESGTDAILRTERRPDGEGDDAPAAGHERGGTSDQERLARTDFRHILDPVERERVHALARRLAAAMRARLTRRHEVARNGSKIDLRRSLHRSVARGGLPLELVYRRRRTKPLKLVILLDASGSMSPYVTVFVRFMHGVLDSFRQAAAFVFHTRLADVTDAMREKDPQRAVDRLGLMAQGVGGGTRIGACLATFNRWHAARIIHSRTAVLIVSDGYDTGEPAQLASEMAALRRRCRRIAWLNPMIGWHGYEPVAAGMRAALPYVDLFAPAHSIESLEALEPYLARL</sequence>
<dbReference type="Gene3D" id="3.40.50.410">
    <property type="entry name" value="von Willebrand factor, type A domain"/>
    <property type="match status" value="1"/>
</dbReference>
<name>A0A418WIG2_9PROT</name>
<feature type="region of interest" description="Disordered" evidence="1">
    <location>
        <begin position="102"/>
        <end position="156"/>
    </location>
</feature>
<reference evidence="2 3" key="1">
    <citation type="submission" date="2018-09" db="EMBL/GenBank/DDBJ databases">
        <authorList>
            <person name="Zhu H."/>
        </authorList>
    </citation>
    <scope>NUCLEOTIDE SEQUENCE [LARGE SCALE GENOMIC DNA]</scope>
    <source>
        <strain evidence="2 3">K1W22B-8</strain>
    </source>
</reference>
<accession>A0A418WIG2</accession>
<organism evidence="2 3">
    <name type="scientific">Oleomonas cavernae</name>
    <dbReference type="NCBI Taxonomy" id="2320859"/>
    <lineage>
        <taxon>Bacteria</taxon>
        <taxon>Pseudomonadati</taxon>
        <taxon>Pseudomonadota</taxon>
        <taxon>Alphaproteobacteria</taxon>
        <taxon>Acetobacterales</taxon>
        <taxon>Acetobacteraceae</taxon>
        <taxon>Oleomonas</taxon>
    </lineage>
</organism>
<dbReference type="Proteomes" id="UP000284605">
    <property type="component" value="Unassembled WGS sequence"/>
</dbReference>
<dbReference type="CDD" id="cd00198">
    <property type="entry name" value="vWFA"/>
    <property type="match status" value="1"/>
</dbReference>
<dbReference type="EMBL" id="QYUK01000011">
    <property type="protein sequence ID" value="RJF89824.1"/>
    <property type="molecule type" value="Genomic_DNA"/>
</dbReference>
<dbReference type="InterPro" id="IPR011195">
    <property type="entry name" value="UCP010256"/>
</dbReference>
<evidence type="ECO:0000313" key="3">
    <source>
        <dbReference type="Proteomes" id="UP000284605"/>
    </source>
</evidence>
<dbReference type="PIRSF" id="PIRSF010256">
    <property type="entry name" value="CoxE_vWa"/>
    <property type="match status" value="1"/>
</dbReference>
<keyword evidence="3" id="KW-1185">Reference proteome</keyword>
<dbReference type="InterPro" id="IPR036465">
    <property type="entry name" value="vWFA_dom_sf"/>
</dbReference>
<dbReference type="SUPFAM" id="SSF53300">
    <property type="entry name" value="vWA-like"/>
    <property type="match status" value="1"/>
</dbReference>
<dbReference type="OrthoDB" id="9790469at2"/>
<dbReference type="PANTHER" id="PTHR39338">
    <property type="entry name" value="BLL5662 PROTEIN-RELATED"/>
    <property type="match status" value="1"/>
</dbReference>
<dbReference type="InterPro" id="IPR008912">
    <property type="entry name" value="Uncharacterised_CoxE"/>
</dbReference>
<dbReference type="PANTHER" id="PTHR39338:SF6">
    <property type="entry name" value="BLL5662 PROTEIN"/>
    <property type="match status" value="1"/>
</dbReference>
<comment type="caution">
    <text evidence="2">The sequence shown here is derived from an EMBL/GenBank/DDBJ whole genome shotgun (WGS) entry which is preliminary data.</text>
</comment>
<dbReference type="RefSeq" id="WP_119782072.1">
    <property type="nucleotide sequence ID" value="NZ_QYUK01000011.1"/>
</dbReference>
<dbReference type="AlphaFoldDB" id="A0A418WIG2"/>
<evidence type="ECO:0000313" key="2">
    <source>
        <dbReference type="EMBL" id="RJF89824.1"/>
    </source>
</evidence>
<dbReference type="Pfam" id="PF05762">
    <property type="entry name" value="VWA_CoxE"/>
    <property type="match status" value="1"/>
</dbReference>
<feature type="compositionally biased region" description="Basic and acidic residues" evidence="1">
    <location>
        <begin position="146"/>
        <end position="156"/>
    </location>
</feature>
<gene>
    <name evidence="2" type="ORF">D3874_25020</name>
</gene>